<evidence type="ECO:0000313" key="2">
    <source>
        <dbReference type="Proteomes" id="UP000464178"/>
    </source>
</evidence>
<dbReference type="Proteomes" id="UP000464178">
    <property type="component" value="Chromosome"/>
</dbReference>
<dbReference type="KEGG" id="gms:SOIL9_63360"/>
<evidence type="ECO:0000313" key="1">
    <source>
        <dbReference type="EMBL" id="VTR91378.1"/>
    </source>
</evidence>
<evidence type="ECO:0008006" key="3">
    <source>
        <dbReference type="Google" id="ProtNLM"/>
    </source>
</evidence>
<protein>
    <recommendedName>
        <fullName evidence="3">ParB/Sulfiredoxin domain-containing protein</fullName>
    </recommendedName>
</protein>
<accession>A0A6P2CQQ7</accession>
<dbReference type="EMBL" id="LR593886">
    <property type="protein sequence ID" value="VTR91378.1"/>
    <property type="molecule type" value="Genomic_DNA"/>
</dbReference>
<gene>
    <name evidence="1" type="ORF">SOIL9_63360</name>
</gene>
<organism evidence="1 2">
    <name type="scientific">Gemmata massiliana</name>
    <dbReference type="NCBI Taxonomy" id="1210884"/>
    <lineage>
        <taxon>Bacteria</taxon>
        <taxon>Pseudomonadati</taxon>
        <taxon>Planctomycetota</taxon>
        <taxon>Planctomycetia</taxon>
        <taxon>Gemmatales</taxon>
        <taxon>Gemmataceae</taxon>
        <taxon>Gemmata</taxon>
    </lineage>
</organism>
<dbReference type="AlphaFoldDB" id="A0A6P2CQQ7"/>
<proteinExistence type="predicted"/>
<name>A0A6P2CQQ7_9BACT</name>
<reference evidence="1 2" key="1">
    <citation type="submission" date="2019-05" db="EMBL/GenBank/DDBJ databases">
        <authorList>
            <consortium name="Science for Life Laboratories"/>
        </authorList>
    </citation>
    <scope>NUCLEOTIDE SEQUENCE [LARGE SCALE GENOMIC DNA]</scope>
    <source>
        <strain evidence="1">Soil9</strain>
    </source>
</reference>
<sequence length="206" mass="23335">MALVVGGQPIALNWSDCEGSVAQYLARAGRTDCESELRSLRHTLAGHWLPEAPISSQIYPFIELMVPGRYEIRYVESCSDCSYIEFDSSWDFDAKYDHYYPVGSTLVLTQATDSLSQSQVTHYLERIRSGYRPIALTVAVPGGWCDFVLDGHHKLQAYKMARVRPTFVSVCRLDSPYLNAESFDKWIGANHPLASHYRKVKTKYDA</sequence>
<keyword evidence="2" id="KW-1185">Reference proteome</keyword>